<keyword evidence="1" id="KW-1133">Transmembrane helix</keyword>
<gene>
    <name evidence="2" type="ORF">PROFUN_00267</name>
</gene>
<dbReference type="InParanoid" id="A0A2P6NXX4"/>
<name>A0A2P6NXX4_9EUKA</name>
<evidence type="ECO:0000256" key="1">
    <source>
        <dbReference type="SAM" id="Phobius"/>
    </source>
</evidence>
<keyword evidence="1" id="KW-0812">Transmembrane</keyword>
<protein>
    <submittedName>
        <fullName evidence="2">Uncharacterized protein</fullName>
    </submittedName>
</protein>
<dbReference type="Proteomes" id="UP000241769">
    <property type="component" value="Unassembled WGS sequence"/>
</dbReference>
<dbReference type="EMBL" id="MDYQ01000007">
    <property type="protein sequence ID" value="PRP88799.1"/>
    <property type="molecule type" value="Genomic_DNA"/>
</dbReference>
<organism evidence="2 3">
    <name type="scientific">Planoprotostelium fungivorum</name>
    <dbReference type="NCBI Taxonomy" id="1890364"/>
    <lineage>
        <taxon>Eukaryota</taxon>
        <taxon>Amoebozoa</taxon>
        <taxon>Evosea</taxon>
        <taxon>Variosea</taxon>
        <taxon>Cavosteliida</taxon>
        <taxon>Cavosteliaceae</taxon>
        <taxon>Planoprotostelium</taxon>
    </lineage>
</organism>
<keyword evidence="3" id="KW-1185">Reference proteome</keyword>
<sequence length="141" mass="16199">MKQQQGLWIYLNLLCPLQGAVAKFSALCIFFSLKATSKQKQAHRKRGRKHLEWNRDRRENSLSTDAGFHLTLMRGRSRIPSTGDREVLTVLAGARQRQEYFPQPGLKAVAMHISLQTRRLSSDMQILLNSQSTSTIRFNQE</sequence>
<proteinExistence type="predicted"/>
<evidence type="ECO:0000313" key="2">
    <source>
        <dbReference type="EMBL" id="PRP88799.1"/>
    </source>
</evidence>
<reference evidence="2 3" key="1">
    <citation type="journal article" date="2018" name="Genome Biol. Evol.">
        <title>Multiple Roots of Fruiting Body Formation in Amoebozoa.</title>
        <authorList>
            <person name="Hillmann F."/>
            <person name="Forbes G."/>
            <person name="Novohradska S."/>
            <person name="Ferling I."/>
            <person name="Riege K."/>
            <person name="Groth M."/>
            <person name="Westermann M."/>
            <person name="Marz M."/>
            <person name="Spaller T."/>
            <person name="Winckler T."/>
            <person name="Schaap P."/>
            <person name="Glockner G."/>
        </authorList>
    </citation>
    <scope>NUCLEOTIDE SEQUENCE [LARGE SCALE GENOMIC DNA]</scope>
    <source>
        <strain evidence="2 3">Jena</strain>
    </source>
</reference>
<dbReference type="AlphaFoldDB" id="A0A2P6NXX4"/>
<feature type="transmembrane region" description="Helical" evidence="1">
    <location>
        <begin position="7"/>
        <end position="33"/>
    </location>
</feature>
<comment type="caution">
    <text evidence="2">The sequence shown here is derived from an EMBL/GenBank/DDBJ whole genome shotgun (WGS) entry which is preliminary data.</text>
</comment>
<evidence type="ECO:0000313" key="3">
    <source>
        <dbReference type="Proteomes" id="UP000241769"/>
    </source>
</evidence>
<keyword evidence="1" id="KW-0472">Membrane</keyword>
<accession>A0A2P6NXX4</accession>